<proteinExistence type="inferred from homology"/>
<dbReference type="STRING" id="458.Lrub_2460"/>
<accession>A0A0W0XM40</accession>
<dbReference type="NCBIfam" id="NF002490">
    <property type="entry name" value="PRK01777.1"/>
    <property type="match status" value="1"/>
</dbReference>
<gene>
    <name evidence="4" type="primary">pasI</name>
    <name evidence="4" type="ORF">Lrub_2460</name>
</gene>
<dbReference type="InterPro" id="IPR037021">
    <property type="entry name" value="RnfH_sf"/>
</dbReference>
<feature type="region of interest" description="Disordered" evidence="3">
    <location>
        <begin position="83"/>
        <end position="107"/>
    </location>
</feature>
<dbReference type="Proteomes" id="UP000054608">
    <property type="component" value="Unassembled WGS sequence"/>
</dbReference>
<organism evidence="4 5">
    <name type="scientific">Legionella rubrilucens</name>
    <dbReference type="NCBI Taxonomy" id="458"/>
    <lineage>
        <taxon>Bacteria</taxon>
        <taxon>Pseudomonadati</taxon>
        <taxon>Pseudomonadota</taxon>
        <taxon>Gammaproteobacteria</taxon>
        <taxon>Legionellales</taxon>
        <taxon>Legionellaceae</taxon>
        <taxon>Legionella</taxon>
    </lineage>
</organism>
<dbReference type="InterPro" id="IPR005346">
    <property type="entry name" value="RnfH"/>
</dbReference>
<evidence type="ECO:0000256" key="2">
    <source>
        <dbReference type="HAMAP-Rule" id="MF_00460"/>
    </source>
</evidence>
<evidence type="ECO:0000313" key="5">
    <source>
        <dbReference type="Proteomes" id="UP000054608"/>
    </source>
</evidence>
<evidence type="ECO:0000256" key="3">
    <source>
        <dbReference type="SAM" id="MobiDB-lite"/>
    </source>
</evidence>
<name>A0A0W0XM40_9GAMM</name>
<dbReference type="HAMAP" id="MF_00460">
    <property type="entry name" value="UPF0125_RnfH"/>
    <property type="match status" value="1"/>
</dbReference>
<sequence length="107" mass="12023">MLFVIGPRPCMVNVEIIYMDDAGGVFHKKLTLPSGASVGDAVSQSQLYIQYPETQQLPLGIFSKPVTTATRLREGDRIEVYRPLTIDPKQKRRERAKHAGGRNRQRG</sequence>
<dbReference type="PATRIC" id="fig|458.5.peg.2562"/>
<dbReference type="PANTHER" id="PTHR37483:SF1">
    <property type="entry name" value="UPF0125 PROTEIN RATB"/>
    <property type="match status" value="1"/>
</dbReference>
<reference evidence="4 5" key="1">
    <citation type="submission" date="2015-11" db="EMBL/GenBank/DDBJ databases">
        <title>Genomic analysis of 38 Legionella species identifies large and diverse effector repertoires.</title>
        <authorList>
            <person name="Burstein D."/>
            <person name="Amaro F."/>
            <person name="Zusman T."/>
            <person name="Lifshitz Z."/>
            <person name="Cohen O."/>
            <person name="Gilbert J.A."/>
            <person name="Pupko T."/>
            <person name="Shuman H.A."/>
            <person name="Segal G."/>
        </authorList>
    </citation>
    <scope>NUCLEOTIDE SEQUENCE [LARGE SCALE GENOMIC DNA]</scope>
    <source>
        <strain evidence="4 5">WA-270A-C2</strain>
    </source>
</reference>
<dbReference type="AlphaFoldDB" id="A0A0W0XM40"/>
<dbReference type="PANTHER" id="PTHR37483">
    <property type="entry name" value="UPF0125 PROTEIN RATB"/>
    <property type="match status" value="1"/>
</dbReference>
<comment type="similarity">
    <text evidence="1 2">Belongs to the UPF0125 (RnfH) family.</text>
</comment>
<evidence type="ECO:0000313" key="4">
    <source>
        <dbReference type="EMBL" id="KTD45663.1"/>
    </source>
</evidence>
<dbReference type="Gene3D" id="3.10.20.280">
    <property type="entry name" value="RnfH-like"/>
    <property type="match status" value="1"/>
</dbReference>
<comment type="caution">
    <text evidence="4">The sequence shown here is derived from an EMBL/GenBank/DDBJ whole genome shotgun (WGS) entry which is preliminary data.</text>
</comment>
<dbReference type="Pfam" id="PF03658">
    <property type="entry name" value="Ub-RnfH"/>
    <property type="match status" value="1"/>
</dbReference>
<evidence type="ECO:0000256" key="1">
    <source>
        <dbReference type="ARBA" id="ARBA00010645"/>
    </source>
</evidence>
<dbReference type="SUPFAM" id="SSF54285">
    <property type="entry name" value="MoaD/ThiS"/>
    <property type="match status" value="1"/>
</dbReference>
<keyword evidence="5" id="KW-1185">Reference proteome</keyword>
<feature type="compositionally biased region" description="Basic residues" evidence="3">
    <location>
        <begin position="90"/>
        <end position="107"/>
    </location>
</feature>
<dbReference type="InterPro" id="IPR016155">
    <property type="entry name" value="Mopterin_synth/thiamin_S_b"/>
</dbReference>
<protein>
    <recommendedName>
        <fullName evidence="2">UPF0125 protein Lrub_2460</fullName>
    </recommendedName>
</protein>
<dbReference type="EMBL" id="LNYT01000022">
    <property type="protein sequence ID" value="KTD45663.1"/>
    <property type="molecule type" value="Genomic_DNA"/>
</dbReference>